<reference evidence="3" key="1">
    <citation type="submission" date="2023-03" db="EMBL/GenBank/DDBJ databases">
        <title>Massive genome expansion in bonnet fungi (Mycena s.s.) driven by repeated elements and novel gene families across ecological guilds.</title>
        <authorList>
            <consortium name="Lawrence Berkeley National Laboratory"/>
            <person name="Harder C.B."/>
            <person name="Miyauchi S."/>
            <person name="Viragh M."/>
            <person name="Kuo A."/>
            <person name="Thoen E."/>
            <person name="Andreopoulos B."/>
            <person name="Lu D."/>
            <person name="Skrede I."/>
            <person name="Drula E."/>
            <person name="Henrissat B."/>
            <person name="Morin E."/>
            <person name="Kohler A."/>
            <person name="Barry K."/>
            <person name="LaButti K."/>
            <person name="Morin E."/>
            <person name="Salamov A."/>
            <person name="Lipzen A."/>
            <person name="Mereny Z."/>
            <person name="Hegedus B."/>
            <person name="Baldrian P."/>
            <person name="Stursova M."/>
            <person name="Weitz H."/>
            <person name="Taylor A."/>
            <person name="Grigoriev I.V."/>
            <person name="Nagy L.G."/>
            <person name="Martin F."/>
            <person name="Kauserud H."/>
        </authorList>
    </citation>
    <scope>NUCLEOTIDE SEQUENCE</scope>
    <source>
        <strain evidence="3">CBHHK002</strain>
    </source>
</reference>
<comment type="caution">
    <text evidence="3">The sequence shown here is derived from an EMBL/GenBank/DDBJ whole genome shotgun (WGS) entry which is preliminary data.</text>
</comment>
<gene>
    <name evidence="3" type="ORF">DFH08DRAFT_1081273</name>
</gene>
<evidence type="ECO:0000256" key="1">
    <source>
        <dbReference type="SAM" id="MobiDB-lite"/>
    </source>
</evidence>
<proteinExistence type="predicted"/>
<keyword evidence="2" id="KW-0472">Membrane</keyword>
<keyword evidence="2" id="KW-1133">Transmembrane helix</keyword>
<evidence type="ECO:0000313" key="3">
    <source>
        <dbReference type="EMBL" id="KAJ7343888.1"/>
    </source>
</evidence>
<evidence type="ECO:0000256" key="2">
    <source>
        <dbReference type="SAM" id="Phobius"/>
    </source>
</evidence>
<feature type="region of interest" description="Disordered" evidence="1">
    <location>
        <begin position="139"/>
        <end position="158"/>
    </location>
</feature>
<sequence>MSCGALDALYALAYPWLVRIGASLTVVDSHLRSSMQQTLHAVTSAASLLLSFESLVIVSFITFLFLGAALCTITTPVKAGCTMRTEWMGGGRAWQFPLSLWAGVDAYWYPRGLTEVPPSPTMDNANDCVTDLRITHITTMTNDRPNGPQRGMAGGVEDSSGTCTLSLMLTANPALCPITTHRINSEDDVAPNLLYDRRPIV</sequence>
<evidence type="ECO:0000313" key="4">
    <source>
        <dbReference type="Proteomes" id="UP001218218"/>
    </source>
</evidence>
<feature type="transmembrane region" description="Helical" evidence="2">
    <location>
        <begin position="48"/>
        <end position="70"/>
    </location>
</feature>
<accession>A0AAD6ZY21</accession>
<keyword evidence="4" id="KW-1185">Reference proteome</keyword>
<organism evidence="3 4">
    <name type="scientific">Mycena albidolilacea</name>
    <dbReference type="NCBI Taxonomy" id="1033008"/>
    <lineage>
        <taxon>Eukaryota</taxon>
        <taxon>Fungi</taxon>
        <taxon>Dikarya</taxon>
        <taxon>Basidiomycota</taxon>
        <taxon>Agaricomycotina</taxon>
        <taxon>Agaricomycetes</taxon>
        <taxon>Agaricomycetidae</taxon>
        <taxon>Agaricales</taxon>
        <taxon>Marasmiineae</taxon>
        <taxon>Mycenaceae</taxon>
        <taxon>Mycena</taxon>
    </lineage>
</organism>
<protein>
    <submittedName>
        <fullName evidence="3">Uncharacterized protein</fullName>
    </submittedName>
</protein>
<dbReference type="Proteomes" id="UP001218218">
    <property type="component" value="Unassembled WGS sequence"/>
</dbReference>
<keyword evidence="2" id="KW-0812">Transmembrane</keyword>
<name>A0AAD6ZY21_9AGAR</name>
<dbReference type="EMBL" id="JARIHO010000022">
    <property type="protein sequence ID" value="KAJ7343888.1"/>
    <property type="molecule type" value="Genomic_DNA"/>
</dbReference>
<dbReference type="AlphaFoldDB" id="A0AAD6ZY21"/>